<dbReference type="Proteomes" id="UP000193969">
    <property type="component" value="Unassembled WGS sequence"/>
</dbReference>
<sequence length="478" mass="54704">MEGSDNSGNEKQVSIENEPIFPWDDEPADDNKSFSEQTEDKGGPNQKEGDVAENTDFDHHLEKKQPDESDITDSSAGFSQKLTSMIGRLTRRRDFFQNIDIIKEGNQQSKTENPVRKFLPADLQVSDESDDEDFYDENTGTYGQNQESFQSYSEYVTIPQSNTEIAKINNQIENINQALENLENEQNTFSSDKKEVQENLASELDSTGSKINDLQDKIETIELNVQSLQEEKNEIRDALQSIEQNMQTITSSHANLQQLLENNREVAQSSMDYSNKVVQGVANDLDELKACGQKNERKMDEITEALSLLMADISLVNSQNQEEGSKVEEYRKESIQLVEEMKNFVDEQLKKTGSSGYYNGSNGVIINNIVKNSTNIKLCMEWLEYLMELVGRNNLQEILAYYEELGWISEDVRLDLLRYAEGIDFYIEKTDWKMSPDEHVRSIWFMEKLAGLEVDRNKLSVVEKDIKKVKNGTEIYGI</sequence>
<dbReference type="PANTHER" id="PTHR40698:SF1">
    <property type="entry name" value="FLAGELLA-RELATED PROTEIN D-RELATED"/>
    <property type="match status" value="1"/>
</dbReference>
<reference evidence="8" key="2">
    <citation type="submission" date="2017-04" db="EMBL/GenBank/DDBJ databases">
        <authorList>
            <person name="Afonso C.L."/>
            <person name="Miller P.J."/>
            <person name="Scott M.A."/>
            <person name="Spackman E."/>
            <person name="Goraichik I."/>
            <person name="Dimitrov K.M."/>
            <person name="Suarez D.L."/>
            <person name="Swayne D.E."/>
        </authorList>
    </citation>
    <scope>NUCLEOTIDE SEQUENCE [LARGE SCALE GENOMIC DNA]</scope>
    <source>
        <strain evidence="8">FDF-1</strain>
    </source>
</reference>
<gene>
    <name evidence="7" type="ORF">EFE41_04585</name>
    <name evidence="6" type="ORF">MPF_1259</name>
    <name evidence="8" type="ORF">SAMN06264941_1610</name>
</gene>
<dbReference type="Pfam" id="PF04659">
    <property type="entry name" value="Arch_fla_DE"/>
    <property type="match status" value="1"/>
</dbReference>
<dbReference type="EMBL" id="RJJH01000010">
    <property type="protein sequence ID" value="RNI11502.1"/>
    <property type="molecule type" value="Genomic_DNA"/>
</dbReference>
<keyword evidence="2" id="KW-0974">Archaeal flagellum</keyword>
<keyword evidence="10" id="KW-1185">Reference proteome</keyword>
<evidence type="ECO:0000256" key="3">
    <source>
        <dbReference type="SAM" id="Coils"/>
    </source>
</evidence>
<feature type="domain" description="Archaeal flagella protein FlaD/E" evidence="5">
    <location>
        <begin position="366"/>
        <end position="451"/>
    </location>
</feature>
<reference evidence="10" key="3">
    <citation type="submission" date="2017-04" db="EMBL/GenBank/DDBJ databases">
        <authorList>
            <person name="Varghese N."/>
            <person name="Submissions S."/>
        </authorList>
    </citation>
    <scope>NUCLEOTIDE SEQUENCE [LARGE SCALE GENOMIC DNA]</scope>
    <source>
        <strain evidence="10">FDF-1</strain>
    </source>
</reference>
<evidence type="ECO:0000313" key="6">
    <source>
        <dbReference type="EMBL" id="OJH49392.1"/>
    </source>
</evidence>
<evidence type="ECO:0000313" key="8">
    <source>
        <dbReference type="EMBL" id="SMH41183.1"/>
    </source>
</evidence>
<dbReference type="Proteomes" id="UP000278252">
    <property type="component" value="Unassembled WGS sequence"/>
</dbReference>
<feature type="coiled-coil region" evidence="3">
    <location>
        <begin position="158"/>
        <end position="259"/>
    </location>
</feature>
<reference evidence="7 11" key="4">
    <citation type="submission" date="2018-10" db="EMBL/GenBank/DDBJ databases">
        <title>Cultivation of a novel Methanohalophilus strain from Kebrit Deep of the Red Sea and a genomic comparison of members of the genus Methanohalophilus.</title>
        <authorList>
            <person name="Guan Y."/>
            <person name="Ngugi D.K."/>
            <person name="Stingl U."/>
        </authorList>
    </citation>
    <scope>NUCLEOTIDE SEQUENCE [LARGE SCALE GENOMIC DNA]</scope>
    <source>
        <strain evidence="7 11">DSM 7471</strain>
    </source>
</reference>
<dbReference type="GO" id="GO:0097589">
    <property type="term" value="C:archaeal-type flagellum"/>
    <property type="evidence" value="ECO:0007669"/>
    <property type="project" value="UniProtKB-SubCell"/>
</dbReference>
<keyword evidence="6" id="KW-0969">Cilium</keyword>
<dbReference type="Gene3D" id="1.10.287.1490">
    <property type="match status" value="1"/>
</dbReference>
<dbReference type="PANTHER" id="PTHR40698">
    <property type="entry name" value="FLAGELLA-RELATED PROTEIN E-RELATED-RELATED"/>
    <property type="match status" value="1"/>
</dbReference>
<feature type="compositionally biased region" description="Polar residues" evidence="4">
    <location>
        <begin position="1"/>
        <end position="15"/>
    </location>
</feature>
<dbReference type="OrthoDB" id="121879at2157"/>
<proteinExistence type="predicted"/>
<dbReference type="SUPFAM" id="SSF57997">
    <property type="entry name" value="Tropomyosin"/>
    <property type="match status" value="1"/>
</dbReference>
<dbReference type="GO" id="GO:0097588">
    <property type="term" value="P:archaeal or bacterial-type flagellum-dependent cell motility"/>
    <property type="evidence" value="ECO:0007669"/>
    <property type="project" value="InterPro"/>
</dbReference>
<dbReference type="InterPro" id="IPR052494">
    <property type="entry name" value="Flagella_assembly_related"/>
</dbReference>
<reference evidence="6 9" key="1">
    <citation type="submission" date="2014-12" db="EMBL/GenBank/DDBJ databases">
        <title>The genome sequence of Methanohalophilus portucalensis strain FDF1.</title>
        <authorList>
            <person name="Lai M.-C."/>
            <person name="Lai S.-J."/>
        </authorList>
    </citation>
    <scope>NUCLEOTIDE SEQUENCE [LARGE SCALE GENOMIC DNA]</scope>
    <source>
        <strain evidence="6 9">FDF-1</strain>
    </source>
</reference>
<comment type="subcellular location">
    <subcellularLocation>
        <location evidence="1">Archaeal flagellum</location>
    </subcellularLocation>
</comment>
<dbReference type="InterPro" id="IPR006752">
    <property type="entry name" value="Arch_fla_DE"/>
</dbReference>
<keyword evidence="6" id="KW-0966">Cell projection</keyword>
<dbReference type="AlphaFoldDB" id="A0A1L9C4D4"/>
<accession>A0A1L9C4D4</accession>
<keyword evidence="3" id="KW-0175">Coiled coil</keyword>
<feature type="compositionally biased region" description="Basic and acidic residues" evidence="4">
    <location>
        <begin position="29"/>
        <end position="67"/>
    </location>
</feature>
<organism evidence="6 9">
    <name type="scientific">Methanohalophilus portucalensis FDF-1</name>
    <dbReference type="NCBI Taxonomy" id="523843"/>
    <lineage>
        <taxon>Archaea</taxon>
        <taxon>Methanobacteriati</taxon>
        <taxon>Methanobacteriota</taxon>
        <taxon>Stenosarchaea group</taxon>
        <taxon>Methanomicrobia</taxon>
        <taxon>Methanosarcinales</taxon>
        <taxon>Methanosarcinaceae</taxon>
        <taxon>Methanohalophilus</taxon>
    </lineage>
</organism>
<evidence type="ECO:0000313" key="10">
    <source>
        <dbReference type="Proteomes" id="UP000193969"/>
    </source>
</evidence>
<evidence type="ECO:0000259" key="5">
    <source>
        <dbReference type="Pfam" id="PF04659"/>
    </source>
</evidence>
<evidence type="ECO:0000256" key="1">
    <source>
        <dbReference type="ARBA" id="ARBA00004618"/>
    </source>
</evidence>
<dbReference type="RefSeq" id="WP_072360130.1">
    <property type="nucleotide sequence ID" value="NZ_FXBN01000003.1"/>
</dbReference>
<dbReference type="EMBL" id="JWTK01000003">
    <property type="protein sequence ID" value="OJH49392.1"/>
    <property type="molecule type" value="Genomic_DNA"/>
</dbReference>
<evidence type="ECO:0000313" key="11">
    <source>
        <dbReference type="Proteomes" id="UP000278252"/>
    </source>
</evidence>
<evidence type="ECO:0000313" key="9">
    <source>
        <dbReference type="Proteomes" id="UP000185713"/>
    </source>
</evidence>
<name>A0A1L9C4D4_9EURY</name>
<feature type="region of interest" description="Disordered" evidence="4">
    <location>
        <begin position="1"/>
        <end position="76"/>
    </location>
</feature>
<dbReference type="STRING" id="523843.SAMN06264941_1610"/>
<evidence type="ECO:0000313" key="7">
    <source>
        <dbReference type="EMBL" id="RNI11502.1"/>
    </source>
</evidence>
<evidence type="ECO:0000256" key="4">
    <source>
        <dbReference type="SAM" id="MobiDB-lite"/>
    </source>
</evidence>
<protein>
    <submittedName>
        <fullName evidence="8">Archaellum component FlaD/FlaE</fullName>
    </submittedName>
    <submittedName>
        <fullName evidence="6">Flagella protein</fullName>
    </submittedName>
</protein>
<dbReference type="EMBL" id="FXBN01000003">
    <property type="protein sequence ID" value="SMH41183.1"/>
    <property type="molecule type" value="Genomic_DNA"/>
</dbReference>
<evidence type="ECO:0000256" key="2">
    <source>
        <dbReference type="ARBA" id="ARBA00022440"/>
    </source>
</evidence>
<dbReference type="Proteomes" id="UP000185713">
    <property type="component" value="Unassembled WGS sequence"/>
</dbReference>
<keyword evidence="6" id="KW-0282">Flagellum</keyword>